<dbReference type="Proteomes" id="UP001177021">
    <property type="component" value="Unassembled WGS sequence"/>
</dbReference>
<keyword evidence="2" id="KW-1185">Reference proteome</keyword>
<reference evidence="1" key="1">
    <citation type="submission" date="2023-10" db="EMBL/GenBank/DDBJ databases">
        <authorList>
            <person name="Rodriguez Cubillos JULIANA M."/>
            <person name="De Vega J."/>
        </authorList>
    </citation>
    <scope>NUCLEOTIDE SEQUENCE</scope>
</reference>
<evidence type="ECO:0000313" key="2">
    <source>
        <dbReference type="Proteomes" id="UP001177021"/>
    </source>
</evidence>
<protein>
    <submittedName>
        <fullName evidence="1">Uncharacterized protein</fullName>
    </submittedName>
</protein>
<comment type="caution">
    <text evidence="1">The sequence shown here is derived from an EMBL/GenBank/DDBJ whole genome shotgun (WGS) entry which is preliminary data.</text>
</comment>
<name>A0ACB0JZS3_TRIPR</name>
<sequence>MIVGLFAPIFLAIQFFVAKKNHVTLLGWICTSVSIAVFAAPLSAVIHVVRTRRVKSMPIALIGCLIVSAGAWLIYGFLLKNNYIYLPNVIGLALGAIQLSVYGHYSRTGRRQPDIEVVEDVEEIVEIAPESDVVVELVEQHGRLRFTIILLIAMIVGLFAPIFLAIQFFVAKKNHVTVLGWICTSVSIVVFAAPLSAVIHVVRTRRVESMSIALIGCLIVSAGAWLIYGFLLKNIYIYLPNVIGLALGAIQLSVYGHYSRTGRRQPDIEVVEDVEEIVEIAPESDVVVELVEQHGRLRFTIILLIAMIVGLFAPIFLAIQFFVAKKNHVTVLGWICTSVSIAVFAAPLSAVIHVVRTRRVESMPIALIGCLIVSAGAWLIYGFLLKNIYIYLPNVIGLALGVIQLSVYGHYSRTGRRQPDIEVVEDVEEIVEIAPESDVVVELVEQHGRLRFTIILLIAMIVGLFAPIFLAIQLFVAKKNHVTVLGWICTSVSIAVFAAPLSAVIHVVRTRRVESMPIALIGCLIVSAGAWLIYGFLLKNIYIYLPNVIGLALGAIQLSVYGHYSRTGRRQPDIEVVEDVEEIVEIAPESDVVVELVEQHGRLVEVAGGASALATAAVDDDAATAAVDEDVEEIVEIAPESDVVVELVEQHGRLVEVAANLISFSIFLAPV</sequence>
<proteinExistence type="predicted"/>
<accession>A0ACB0JZS3</accession>
<organism evidence="1 2">
    <name type="scientific">Trifolium pratense</name>
    <name type="common">Red clover</name>
    <dbReference type="NCBI Taxonomy" id="57577"/>
    <lineage>
        <taxon>Eukaryota</taxon>
        <taxon>Viridiplantae</taxon>
        <taxon>Streptophyta</taxon>
        <taxon>Embryophyta</taxon>
        <taxon>Tracheophyta</taxon>
        <taxon>Spermatophyta</taxon>
        <taxon>Magnoliopsida</taxon>
        <taxon>eudicotyledons</taxon>
        <taxon>Gunneridae</taxon>
        <taxon>Pentapetalae</taxon>
        <taxon>rosids</taxon>
        <taxon>fabids</taxon>
        <taxon>Fabales</taxon>
        <taxon>Fabaceae</taxon>
        <taxon>Papilionoideae</taxon>
        <taxon>50 kb inversion clade</taxon>
        <taxon>NPAAA clade</taxon>
        <taxon>Hologalegina</taxon>
        <taxon>IRL clade</taxon>
        <taxon>Trifolieae</taxon>
        <taxon>Trifolium</taxon>
    </lineage>
</organism>
<dbReference type="EMBL" id="CASHSV030000109">
    <property type="protein sequence ID" value="CAJ2648993.1"/>
    <property type="molecule type" value="Genomic_DNA"/>
</dbReference>
<evidence type="ECO:0000313" key="1">
    <source>
        <dbReference type="EMBL" id="CAJ2648993.1"/>
    </source>
</evidence>
<gene>
    <name evidence="1" type="ORF">MILVUS5_LOCUS17215</name>
</gene>